<dbReference type="EMBL" id="BAABIM010000001">
    <property type="protein sequence ID" value="GAA4668162.1"/>
    <property type="molecule type" value="Genomic_DNA"/>
</dbReference>
<organism evidence="3 4">
    <name type="scientific">Nocardioides nanhaiensis</name>
    <dbReference type="NCBI Taxonomy" id="1476871"/>
    <lineage>
        <taxon>Bacteria</taxon>
        <taxon>Bacillati</taxon>
        <taxon>Actinomycetota</taxon>
        <taxon>Actinomycetes</taxon>
        <taxon>Propionibacteriales</taxon>
        <taxon>Nocardioidaceae</taxon>
        <taxon>Nocardioides</taxon>
    </lineage>
</organism>
<evidence type="ECO:0000313" key="4">
    <source>
        <dbReference type="Proteomes" id="UP001500621"/>
    </source>
</evidence>
<dbReference type="Proteomes" id="UP001500621">
    <property type="component" value="Unassembled WGS sequence"/>
</dbReference>
<dbReference type="RefSeq" id="WP_345261988.1">
    <property type="nucleotide sequence ID" value="NZ_BAABIM010000001.1"/>
</dbReference>
<feature type="compositionally biased region" description="Low complexity" evidence="1">
    <location>
        <begin position="196"/>
        <end position="205"/>
    </location>
</feature>
<evidence type="ECO:0000256" key="1">
    <source>
        <dbReference type="SAM" id="MobiDB-lite"/>
    </source>
</evidence>
<feature type="compositionally biased region" description="Low complexity" evidence="1">
    <location>
        <begin position="164"/>
        <end position="174"/>
    </location>
</feature>
<keyword evidence="2" id="KW-0812">Transmembrane</keyword>
<sequence>MTDQPDQPDAAEPTGPGEPGEPAPLAPAREAQVRRLLGQARVDPATEGLPPQVASRLDATLADLVAHRGTDETTGQPTGQPPGRPTGQPASSSGAESVAPVRDLAHTRRRRGALLLAAAAVVVAGVGVSQVVDRGDDTGAGSVASESVDSGDGAQRRAEEGDTAAEAAPESAPGASGGDLDQGEGSESVPPPQAPSPTAVPDGPRVQPPPTAAAAPVAQVRVRSAQFVDDVRLLQRSLPRLDVARARLPRAAVPAPLRARRVVECRATVVGEGAALLVLLDSTPGLLVFRPASEDAQVVDLLQCGTGRTLRSTTLATPRS</sequence>
<keyword evidence="4" id="KW-1185">Reference proteome</keyword>
<keyword evidence="2" id="KW-0472">Membrane</keyword>
<name>A0ABP8VQB0_9ACTN</name>
<feature type="region of interest" description="Disordered" evidence="1">
    <location>
        <begin position="132"/>
        <end position="213"/>
    </location>
</feature>
<feature type="region of interest" description="Disordered" evidence="1">
    <location>
        <begin position="1"/>
        <end position="100"/>
    </location>
</feature>
<evidence type="ECO:0000256" key="2">
    <source>
        <dbReference type="SAM" id="Phobius"/>
    </source>
</evidence>
<feature type="transmembrane region" description="Helical" evidence="2">
    <location>
        <begin position="112"/>
        <end position="132"/>
    </location>
</feature>
<comment type="caution">
    <text evidence="3">The sequence shown here is derived from an EMBL/GenBank/DDBJ whole genome shotgun (WGS) entry which is preliminary data.</text>
</comment>
<reference evidence="4" key="1">
    <citation type="journal article" date="2019" name="Int. J. Syst. Evol. Microbiol.">
        <title>The Global Catalogue of Microorganisms (GCM) 10K type strain sequencing project: providing services to taxonomists for standard genome sequencing and annotation.</title>
        <authorList>
            <consortium name="The Broad Institute Genomics Platform"/>
            <consortium name="The Broad Institute Genome Sequencing Center for Infectious Disease"/>
            <person name="Wu L."/>
            <person name="Ma J."/>
        </authorList>
    </citation>
    <scope>NUCLEOTIDE SEQUENCE [LARGE SCALE GENOMIC DNA]</scope>
    <source>
        <strain evidence="4">JCM 18127</strain>
    </source>
</reference>
<proteinExistence type="predicted"/>
<gene>
    <name evidence="3" type="ORF">GCM10023226_00060</name>
</gene>
<evidence type="ECO:0000313" key="3">
    <source>
        <dbReference type="EMBL" id="GAA4668162.1"/>
    </source>
</evidence>
<evidence type="ECO:0008006" key="5">
    <source>
        <dbReference type="Google" id="ProtNLM"/>
    </source>
</evidence>
<protein>
    <recommendedName>
        <fullName evidence="5">DUF3040 domain-containing protein</fullName>
    </recommendedName>
</protein>
<keyword evidence="2" id="KW-1133">Transmembrane helix</keyword>
<accession>A0ABP8VQB0</accession>